<dbReference type="AlphaFoldDB" id="A0A2S1LQ79"/>
<dbReference type="Proteomes" id="UP000244677">
    <property type="component" value="Chromosome"/>
</dbReference>
<dbReference type="PANTHER" id="PTHR41913:SF1">
    <property type="entry name" value="DUF1684 DOMAIN-CONTAINING PROTEIN"/>
    <property type="match status" value="1"/>
</dbReference>
<dbReference type="PANTHER" id="PTHR41913">
    <property type="entry name" value="DUF1684 DOMAIN-CONTAINING PROTEIN"/>
    <property type="match status" value="1"/>
</dbReference>
<keyword evidence="2" id="KW-1185">Reference proteome</keyword>
<dbReference type="KEGG" id="fki:FK004_11820"/>
<dbReference type="EMBL" id="CP020919">
    <property type="protein sequence ID" value="AWG25858.1"/>
    <property type="molecule type" value="Genomic_DNA"/>
</dbReference>
<reference evidence="1 2" key="1">
    <citation type="submission" date="2017-04" db="EMBL/GenBank/DDBJ databases">
        <title>Complete genome sequence of Flavobacterium kingsejong AJ004.</title>
        <authorList>
            <person name="Lee P.C."/>
        </authorList>
    </citation>
    <scope>NUCLEOTIDE SEQUENCE [LARGE SCALE GENOMIC DNA]</scope>
    <source>
        <strain evidence="1 2">AJ004</strain>
    </source>
</reference>
<evidence type="ECO:0008006" key="3">
    <source>
        <dbReference type="Google" id="ProtNLM"/>
    </source>
</evidence>
<dbReference type="Pfam" id="PF07920">
    <property type="entry name" value="DUF1684"/>
    <property type="match status" value="1"/>
</dbReference>
<organism evidence="1 2">
    <name type="scientific">Flavobacterium kingsejongi</name>
    <dbReference type="NCBI Taxonomy" id="1678728"/>
    <lineage>
        <taxon>Bacteria</taxon>
        <taxon>Pseudomonadati</taxon>
        <taxon>Bacteroidota</taxon>
        <taxon>Flavobacteriia</taxon>
        <taxon>Flavobacteriales</taxon>
        <taxon>Flavobacteriaceae</taxon>
        <taxon>Flavobacterium</taxon>
    </lineage>
</organism>
<evidence type="ECO:0000313" key="2">
    <source>
        <dbReference type="Proteomes" id="UP000244677"/>
    </source>
</evidence>
<sequence length="202" mass="23156">MIRYSVWIALLMGYYGYSQNNCSVAGVKSFQTTINTEYATRGESPLKEKDFQEFKTLDFFPIDLKYCIVAKFIRTEKEKPFEMPTSSGKQKRFVKYGEAQFTINGTSLKLNIYKSLDLTKLKKYKDNLFLPFTDLTSGVTTYGGGRYIDLLTTDIVGETITIDFNKAYNPYCAYSENYSCPIPPEANDLKIEIRAGVKKFHD</sequence>
<accession>A0A2S1LQ79</accession>
<gene>
    <name evidence="1" type="ORF">FK004_11820</name>
</gene>
<dbReference type="InterPro" id="IPR012467">
    <property type="entry name" value="DUF1684"/>
</dbReference>
<protein>
    <recommendedName>
        <fullName evidence="3">DUF1684 domain-containing protein</fullName>
    </recommendedName>
</protein>
<dbReference type="RefSeq" id="WP_108737410.1">
    <property type="nucleotide sequence ID" value="NZ_CP020919.1"/>
</dbReference>
<name>A0A2S1LQ79_9FLAO</name>
<proteinExistence type="predicted"/>
<evidence type="ECO:0000313" key="1">
    <source>
        <dbReference type="EMBL" id="AWG25858.1"/>
    </source>
</evidence>
<dbReference type="OrthoDB" id="5493262at2"/>